<organism evidence="1 2">
    <name type="scientific">Kaistella pullorum</name>
    <dbReference type="NCBI Taxonomy" id="2763074"/>
    <lineage>
        <taxon>Bacteria</taxon>
        <taxon>Pseudomonadati</taxon>
        <taxon>Bacteroidota</taxon>
        <taxon>Flavobacteriia</taxon>
        <taxon>Flavobacteriales</taxon>
        <taxon>Weeksellaceae</taxon>
        <taxon>Chryseobacterium group</taxon>
        <taxon>Kaistella</taxon>
    </lineage>
</organism>
<proteinExistence type="predicted"/>
<reference evidence="1 2" key="1">
    <citation type="submission" date="2020-08" db="EMBL/GenBank/DDBJ databases">
        <title>A Genomic Blueprint of the Chicken Gut Microbiome.</title>
        <authorList>
            <person name="Gilroy R."/>
            <person name="Ravi A."/>
            <person name="Getino M."/>
            <person name="Pursley I."/>
            <person name="Horton D.L."/>
            <person name="Alikhan N.-F."/>
            <person name="Baker D."/>
            <person name="Gharbi K."/>
            <person name="Hall N."/>
            <person name="Watson M."/>
            <person name="Adriaenssens E.M."/>
            <person name="Foster-Nyarko E."/>
            <person name="Jarju S."/>
            <person name="Secka A."/>
            <person name="Antonio M."/>
            <person name="Oren A."/>
            <person name="Chaudhuri R."/>
            <person name="La Ragione R.M."/>
            <person name="Hildebrand F."/>
            <person name="Pallen M.J."/>
        </authorList>
    </citation>
    <scope>NUCLEOTIDE SEQUENCE [LARGE SCALE GENOMIC DNA]</scope>
    <source>
        <strain evidence="1 2">Sa1CVA4</strain>
    </source>
</reference>
<gene>
    <name evidence="1" type="ORF">H9628_07295</name>
</gene>
<sequence length="152" mass="17475">MRRSLSNPEDVSELKRRLNQLNEHSPRKWGRMSSAQMVGHCDKILQVGLTKIVLPETNLVFKTVGICTKLTMKVCNHGIPPNMPTFEVVKLKENCNFESTKADFLATFEEFLSSLQADTLLRRHALFGEMTSCDWAFLQYKHINHHLKQFGV</sequence>
<dbReference type="EMBL" id="JACSPS010000002">
    <property type="protein sequence ID" value="MBD8018274.1"/>
    <property type="molecule type" value="Genomic_DNA"/>
</dbReference>
<accession>A0ABR8WMH1</accession>
<protein>
    <submittedName>
        <fullName evidence="1">DUF1569 domain-containing protein</fullName>
    </submittedName>
</protein>
<dbReference type="Proteomes" id="UP000626242">
    <property type="component" value="Unassembled WGS sequence"/>
</dbReference>
<comment type="caution">
    <text evidence="1">The sequence shown here is derived from an EMBL/GenBank/DDBJ whole genome shotgun (WGS) entry which is preliminary data.</text>
</comment>
<dbReference type="Pfam" id="PF07606">
    <property type="entry name" value="DUF1569"/>
    <property type="match status" value="1"/>
</dbReference>
<evidence type="ECO:0000313" key="1">
    <source>
        <dbReference type="EMBL" id="MBD8018274.1"/>
    </source>
</evidence>
<dbReference type="InterPro" id="IPR011463">
    <property type="entry name" value="DUF1569"/>
</dbReference>
<evidence type="ECO:0000313" key="2">
    <source>
        <dbReference type="Proteomes" id="UP000626242"/>
    </source>
</evidence>
<keyword evidence="2" id="KW-1185">Reference proteome</keyword>
<name>A0ABR8WMH1_9FLAO</name>
<dbReference type="RefSeq" id="WP_251833467.1">
    <property type="nucleotide sequence ID" value="NZ_JACSPS010000002.1"/>
</dbReference>